<sequence>RASSLEKRGKAALILSSPLPLLVRSSSGAALVGAPQLPLAAGWLPVAPASPFGKPAKPSRAELAGEERRQGGRAGKARKLFEGDRGSRKDETRLHGRELGERACFPPPSSTERRCLLSQVTKVDRAPPFISPFPEEASFKARSCVSWFLRQKTGLTELLADFSILCYIRPPFVHSSPSRMGKLGFYANFCSAVSRCEIQPSRTSLWKAFERGLCFLPTKTMMSVEGSTITSRIKNLLRSPSIKLRRSKPGTKRENISTKASWATGPWLSNSQPVDRMRNALAMPMPGLAKGGESR</sequence>
<evidence type="ECO:0000313" key="2">
    <source>
        <dbReference type="EMBL" id="ETE65700.1"/>
    </source>
</evidence>
<proteinExistence type="predicted"/>
<dbReference type="AlphaFoldDB" id="V8NUF4"/>
<dbReference type="GO" id="GO:0016301">
    <property type="term" value="F:kinase activity"/>
    <property type="evidence" value="ECO:0007669"/>
    <property type="project" value="UniProtKB-KW"/>
</dbReference>
<feature type="compositionally biased region" description="Basic and acidic residues" evidence="1">
    <location>
        <begin position="59"/>
        <end position="70"/>
    </location>
</feature>
<accession>V8NUF4</accession>
<evidence type="ECO:0000313" key="3">
    <source>
        <dbReference type="Proteomes" id="UP000018936"/>
    </source>
</evidence>
<protein>
    <submittedName>
        <fullName evidence="2">Mitogen-activated protein kinase-binding protein 1</fullName>
    </submittedName>
</protein>
<gene>
    <name evidence="2" type="primary">MAPKBP1</name>
    <name evidence="2" type="ORF">L345_08528</name>
</gene>
<organism evidence="2 3">
    <name type="scientific">Ophiophagus hannah</name>
    <name type="common">King cobra</name>
    <name type="synonym">Naja hannah</name>
    <dbReference type="NCBI Taxonomy" id="8665"/>
    <lineage>
        <taxon>Eukaryota</taxon>
        <taxon>Metazoa</taxon>
        <taxon>Chordata</taxon>
        <taxon>Craniata</taxon>
        <taxon>Vertebrata</taxon>
        <taxon>Euteleostomi</taxon>
        <taxon>Lepidosauria</taxon>
        <taxon>Squamata</taxon>
        <taxon>Bifurcata</taxon>
        <taxon>Unidentata</taxon>
        <taxon>Episquamata</taxon>
        <taxon>Toxicofera</taxon>
        <taxon>Serpentes</taxon>
        <taxon>Colubroidea</taxon>
        <taxon>Elapidae</taxon>
        <taxon>Elapinae</taxon>
        <taxon>Ophiophagus</taxon>
    </lineage>
</organism>
<dbReference type="Proteomes" id="UP000018936">
    <property type="component" value="Unassembled WGS sequence"/>
</dbReference>
<feature type="non-terminal residue" evidence="2">
    <location>
        <position position="1"/>
    </location>
</feature>
<comment type="caution">
    <text evidence="2">The sequence shown here is derived from an EMBL/GenBank/DDBJ whole genome shotgun (WGS) entry which is preliminary data.</text>
</comment>
<reference evidence="2 3" key="1">
    <citation type="journal article" date="2013" name="Proc. Natl. Acad. Sci. U.S.A.">
        <title>The king cobra genome reveals dynamic gene evolution and adaptation in the snake venom system.</title>
        <authorList>
            <person name="Vonk F.J."/>
            <person name="Casewell N.R."/>
            <person name="Henkel C.V."/>
            <person name="Heimberg A.M."/>
            <person name="Jansen H.J."/>
            <person name="McCleary R.J."/>
            <person name="Kerkkamp H.M."/>
            <person name="Vos R.A."/>
            <person name="Guerreiro I."/>
            <person name="Calvete J.J."/>
            <person name="Wuster W."/>
            <person name="Woods A.E."/>
            <person name="Logan J.M."/>
            <person name="Harrison R.A."/>
            <person name="Castoe T.A."/>
            <person name="de Koning A.P."/>
            <person name="Pollock D.D."/>
            <person name="Yandell M."/>
            <person name="Calderon D."/>
            <person name="Renjifo C."/>
            <person name="Currier R.B."/>
            <person name="Salgado D."/>
            <person name="Pla D."/>
            <person name="Sanz L."/>
            <person name="Hyder A.S."/>
            <person name="Ribeiro J.M."/>
            <person name="Arntzen J.W."/>
            <person name="van den Thillart G.E."/>
            <person name="Boetzer M."/>
            <person name="Pirovano W."/>
            <person name="Dirks R.P."/>
            <person name="Spaink H.P."/>
            <person name="Duboule D."/>
            <person name="McGlinn E."/>
            <person name="Kini R.M."/>
            <person name="Richardson M.K."/>
        </authorList>
    </citation>
    <scope>NUCLEOTIDE SEQUENCE</scope>
    <source>
        <tissue evidence="2">Blood</tissue>
    </source>
</reference>
<keyword evidence="3" id="KW-1185">Reference proteome</keyword>
<dbReference type="EMBL" id="AZIM01001811">
    <property type="protein sequence ID" value="ETE65700.1"/>
    <property type="molecule type" value="Genomic_DNA"/>
</dbReference>
<keyword evidence="2" id="KW-0808">Transferase</keyword>
<name>V8NUF4_OPHHA</name>
<dbReference type="OrthoDB" id="6154712at2759"/>
<keyword evidence="2" id="KW-0418">Kinase</keyword>
<feature type="region of interest" description="Disordered" evidence="1">
    <location>
        <begin position="50"/>
        <end position="77"/>
    </location>
</feature>
<evidence type="ECO:0000256" key="1">
    <source>
        <dbReference type="SAM" id="MobiDB-lite"/>
    </source>
</evidence>